<dbReference type="GO" id="GO:0005886">
    <property type="term" value="C:plasma membrane"/>
    <property type="evidence" value="ECO:0007669"/>
    <property type="project" value="UniProtKB-SubCell"/>
</dbReference>
<name>A0A8B6MAK1_METTU</name>
<reference evidence="3 4" key="1">
    <citation type="submission" date="2019-05" db="EMBL/GenBank/DDBJ databases">
        <authorList>
            <person name="Farhan Ul Haque M."/>
        </authorList>
    </citation>
    <scope>NUCLEOTIDE SEQUENCE [LARGE SCALE GENOMIC DNA]</scope>
    <source>
        <strain evidence="3">2</strain>
    </source>
</reference>
<keyword evidence="2" id="KW-0449">Lipoprotein</keyword>
<comment type="similarity">
    <text evidence="1 2">Belongs to the outer membrane factor (OMF) (TC 1.B.17) family.</text>
</comment>
<evidence type="ECO:0000313" key="3">
    <source>
        <dbReference type="EMBL" id="VTZ51944.1"/>
    </source>
</evidence>
<keyword evidence="4" id="KW-1185">Reference proteome</keyword>
<dbReference type="PANTHER" id="PTHR30203:SF25">
    <property type="entry name" value="OUTER MEMBRANE PROTEIN-RELATED"/>
    <property type="match status" value="1"/>
</dbReference>
<dbReference type="GO" id="GO:0015562">
    <property type="term" value="F:efflux transmembrane transporter activity"/>
    <property type="evidence" value="ECO:0007669"/>
    <property type="project" value="InterPro"/>
</dbReference>
<dbReference type="PANTHER" id="PTHR30203">
    <property type="entry name" value="OUTER MEMBRANE CATION EFFLUX PROTEIN"/>
    <property type="match status" value="1"/>
</dbReference>
<dbReference type="Gene3D" id="1.20.1600.10">
    <property type="entry name" value="Outer membrane efflux proteins (OEP)"/>
    <property type="match status" value="1"/>
</dbReference>
<organism evidence="3 4">
    <name type="scientific">Methylocella tundrae</name>
    <dbReference type="NCBI Taxonomy" id="227605"/>
    <lineage>
        <taxon>Bacteria</taxon>
        <taxon>Pseudomonadati</taxon>
        <taxon>Pseudomonadota</taxon>
        <taxon>Alphaproteobacteria</taxon>
        <taxon>Hyphomicrobiales</taxon>
        <taxon>Beijerinckiaceae</taxon>
        <taxon>Methylocella</taxon>
    </lineage>
</organism>
<dbReference type="Proteomes" id="UP000485880">
    <property type="component" value="Unassembled WGS sequence"/>
</dbReference>
<keyword evidence="2" id="KW-0472">Membrane</keyword>
<protein>
    <submittedName>
        <fullName evidence="3">RND transporter</fullName>
    </submittedName>
</protein>
<gene>
    <name evidence="3" type="ORF">MPC4_60033</name>
</gene>
<dbReference type="PROSITE" id="PS51257">
    <property type="entry name" value="PROKAR_LIPOPROTEIN"/>
    <property type="match status" value="1"/>
</dbReference>
<evidence type="ECO:0000313" key="4">
    <source>
        <dbReference type="Proteomes" id="UP000485880"/>
    </source>
</evidence>
<keyword evidence="2" id="KW-0564">Palmitate</keyword>
<comment type="subcellular location">
    <subcellularLocation>
        <location evidence="2">Cell membrane</location>
        <topology evidence="2">Lipid-anchor</topology>
    </subcellularLocation>
</comment>
<dbReference type="EMBL" id="CABFMQ020000120">
    <property type="protein sequence ID" value="VTZ51944.1"/>
    <property type="molecule type" value="Genomic_DNA"/>
</dbReference>
<keyword evidence="2" id="KW-0812">Transmembrane</keyword>
<evidence type="ECO:0000256" key="2">
    <source>
        <dbReference type="RuleBase" id="RU362097"/>
    </source>
</evidence>
<accession>A0A8B6MAK1</accession>
<proteinExistence type="inferred from homology"/>
<dbReference type="RefSeq" id="WP_174513639.1">
    <property type="nucleotide sequence ID" value="NZ_CABFMQ020000120.1"/>
</dbReference>
<comment type="caution">
    <text evidence="3">The sequence shown here is derived from an EMBL/GenBank/DDBJ whole genome shotgun (WGS) entry which is preliminary data.</text>
</comment>
<dbReference type="NCBIfam" id="TIGR01845">
    <property type="entry name" value="outer_NodT"/>
    <property type="match status" value="1"/>
</dbReference>
<sequence length="510" mass="54657">MNRGARLGVLGLAAALVGCAVGPDFRPPDTTAPEAFMRPPTEAARQRAPKSGAVLTEWWRSLRDAELDSLVSRAIESNIDLQIALTRLQEARTAEFVVIGESLPAAGGTGGAGIGTGTDLTRGRTSSAFRSAENRTNYKKLSEAGGFDATWELDLFGKFQRQLEAVTYDAEALADARNWTMVTVAADVARAYLDMRALQRALVVLQKNIEVAKGGLNLAQTRFKQGLTNEMDVALAQRQLATLQASVAPYEAQIAASQHVIAVLLGQFPEDLAKELAKPGALPALPARIPPGLPVELLRRRPDIRAAEHQLAAATARIGVATADLFPRVMLSGALGAQGGSHASSAVPITLIGAAGPAIYWPVLDFGTLDARVDIADLAAHELLLNYRQTILIAVQQVDDAIASYAAQQDRLKNLDRALSAARDATKLATDRYDRGLTDFLNVIDAERQQFDIEEQYVAAQQAAAQQLITLYKALGGGWELHQFIPPIAQPQPAVIAAARRLLTPPAENH</sequence>
<dbReference type="AlphaFoldDB" id="A0A8B6MAK1"/>
<dbReference type="SUPFAM" id="SSF56954">
    <property type="entry name" value="Outer membrane efflux proteins (OEP)"/>
    <property type="match status" value="1"/>
</dbReference>
<evidence type="ECO:0000256" key="1">
    <source>
        <dbReference type="ARBA" id="ARBA00007613"/>
    </source>
</evidence>
<keyword evidence="2" id="KW-1134">Transmembrane beta strand</keyword>
<dbReference type="InterPro" id="IPR010131">
    <property type="entry name" value="MdtP/NodT-like"/>
</dbReference>
<dbReference type="InterPro" id="IPR003423">
    <property type="entry name" value="OMP_efflux"/>
</dbReference>
<dbReference type="Pfam" id="PF02321">
    <property type="entry name" value="OEP"/>
    <property type="match status" value="2"/>
</dbReference>
<dbReference type="Gene3D" id="2.20.200.10">
    <property type="entry name" value="Outer membrane efflux proteins (OEP)"/>
    <property type="match status" value="1"/>
</dbReference>